<dbReference type="EMBL" id="CP073100">
    <property type="protein sequence ID" value="QUE50734.1"/>
    <property type="molecule type" value="Genomic_DNA"/>
</dbReference>
<dbReference type="InterPro" id="IPR011044">
    <property type="entry name" value="Quino_amine_DH_bsu"/>
</dbReference>
<name>A0A975G7G3_9BACT</name>
<keyword evidence="1" id="KW-0732">Signal</keyword>
<keyword evidence="3" id="KW-1185">Reference proteome</keyword>
<dbReference type="SUPFAM" id="SSF50969">
    <property type="entry name" value="YVTN repeat-like/Quinoprotein amine dehydrogenase"/>
    <property type="match status" value="1"/>
</dbReference>
<feature type="signal peptide" evidence="1">
    <location>
        <begin position="1"/>
        <end position="20"/>
    </location>
</feature>
<evidence type="ECO:0000313" key="2">
    <source>
        <dbReference type="EMBL" id="QUE50734.1"/>
    </source>
</evidence>
<dbReference type="KEGG" id="lamb:KBB96_17965"/>
<feature type="chain" id="PRO_5037859643" evidence="1">
    <location>
        <begin position="21"/>
        <end position="345"/>
    </location>
</feature>
<reference evidence="2" key="1">
    <citation type="submission" date="2021-04" db="EMBL/GenBank/DDBJ databases">
        <title>Luteolibacter sp. 32A isolated from the skin of an Anderson's salamander (Ambystoma andersonii).</title>
        <authorList>
            <person name="Spergser J."/>
            <person name="Busse H.-J."/>
        </authorList>
    </citation>
    <scope>NUCLEOTIDE SEQUENCE</scope>
    <source>
        <strain evidence="2">32A</strain>
    </source>
</reference>
<evidence type="ECO:0000313" key="3">
    <source>
        <dbReference type="Proteomes" id="UP000676169"/>
    </source>
</evidence>
<gene>
    <name evidence="2" type="ORF">KBB96_17965</name>
</gene>
<protein>
    <submittedName>
        <fullName evidence="2">Uncharacterized protein</fullName>
    </submittedName>
</protein>
<dbReference type="Proteomes" id="UP000676169">
    <property type="component" value="Chromosome"/>
</dbReference>
<organism evidence="2 3">
    <name type="scientific">Luteolibacter ambystomatis</name>
    <dbReference type="NCBI Taxonomy" id="2824561"/>
    <lineage>
        <taxon>Bacteria</taxon>
        <taxon>Pseudomonadati</taxon>
        <taxon>Verrucomicrobiota</taxon>
        <taxon>Verrucomicrobiia</taxon>
        <taxon>Verrucomicrobiales</taxon>
        <taxon>Verrucomicrobiaceae</taxon>
        <taxon>Luteolibacter</taxon>
    </lineage>
</organism>
<dbReference type="RefSeq" id="WP_211630873.1">
    <property type="nucleotide sequence ID" value="NZ_CP073100.1"/>
</dbReference>
<evidence type="ECO:0000256" key="1">
    <source>
        <dbReference type="SAM" id="SignalP"/>
    </source>
</evidence>
<proteinExistence type="predicted"/>
<sequence length="345" mass="36840">MRALPALALGFFSIATSASATEAAFSTDGKTLYAISRTGDGLLAFETGNVTPKQIPLPKAFAGEASQLLADPQGLLVTAAGKLWQWNPADAKAAPKAVAPLPASFQVFGLSRADGEGVAGMVLINGWYSLDPAKPKPKDADENASLFGLKPGGKAFKPVFVRRLEHVTACPVFANGRMVFGGDHDLWEGGLEGEEEDMDFRAGTLWGHRSAPLGMFNTDSANGGGMGVRQVVIAGDTVWAALGGRHMGALVSVPLEKKVADQEHPDLTETWKIQREQLAQAQPVLLPQEGEEKGFDTIESVDGLCVWTGPDGAWKIAFRADNKTFWQIEKGAKEPKKLFEQPGQE</sequence>
<dbReference type="AlphaFoldDB" id="A0A975G7G3"/>
<accession>A0A975G7G3</accession>